<dbReference type="InterPro" id="IPR004089">
    <property type="entry name" value="MCPsignal_dom"/>
</dbReference>
<dbReference type="GO" id="GO:0016020">
    <property type="term" value="C:membrane"/>
    <property type="evidence" value="ECO:0007669"/>
    <property type="project" value="InterPro"/>
</dbReference>
<dbReference type="Pfam" id="PF00672">
    <property type="entry name" value="HAMP"/>
    <property type="match status" value="1"/>
</dbReference>
<feature type="domain" description="Methyl-accepting transducer" evidence="5">
    <location>
        <begin position="398"/>
        <end position="539"/>
    </location>
</feature>
<reference evidence="8 9" key="1">
    <citation type="submission" date="2012-07" db="EMBL/GenBank/DDBJ databases">
        <title>Draft genome sequence of Desulfovibrio magneticus str. Maddingley MBC34 obtained from a metagenomic sequence of a methanogenic enrichment isolated from coal-seam formation water in Victoria, Australia.</title>
        <authorList>
            <person name="Greenfield P."/>
            <person name="Hendry P."/>
            <person name="Li D."/>
            <person name="Rosewarne C.P."/>
            <person name="Tran-Dinh N."/>
            <person name="Elbourne L.D.H."/>
            <person name="Paulsen I.T."/>
            <person name="Midgley D.J."/>
        </authorList>
    </citation>
    <scope>NUCLEOTIDE SEQUENCE [LARGE SCALE GENOMIC DNA]</scope>
    <source>
        <strain evidence="9">Maddingley MBC34</strain>
    </source>
</reference>
<dbReference type="PROSITE" id="PS50885">
    <property type="entry name" value="HAMP"/>
    <property type="match status" value="1"/>
</dbReference>
<dbReference type="Pfam" id="PF08448">
    <property type="entry name" value="PAS_4"/>
    <property type="match status" value="1"/>
</dbReference>
<dbReference type="Gene3D" id="3.30.450.20">
    <property type="entry name" value="PAS domain"/>
    <property type="match status" value="1"/>
</dbReference>
<comment type="similarity">
    <text evidence="2">Belongs to the methyl-accepting chemotaxis (MCP) protein family.</text>
</comment>
<keyword evidence="4" id="KW-0472">Membrane</keyword>
<dbReference type="CDD" id="cd06225">
    <property type="entry name" value="HAMP"/>
    <property type="match status" value="1"/>
</dbReference>
<dbReference type="InterPro" id="IPR000014">
    <property type="entry name" value="PAS"/>
</dbReference>
<dbReference type="SMART" id="SM00304">
    <property type="entry name" value="HAMP"/>
    <property type="match status" value="1"/>
</dbReference>
<dbReference type="AlphaFoldDB" id="K6HFI9"/>
<dbReference type="PROSITE" id="PS50111">
    <property type="entry name" value="CHEMOTAXIS_TRANSDUC_2"/>
    <property type="match status" value="1"/>
</dbReference>
<feature type="domain" description="PAS" evidence="6">
    <location>
        <begin position="263"/>
        <end position="308"/>
    </location>
</feature>
<comment type="caution">
    <text evidence="8">The sequence shown here is derived from an EMBL/GenBank/DDBJ whole genome shotgun (WGS) entry which is preliminary data.</text>
</comment>
<dbReference type="Pfam" id="PF00015">
    <property type="entry name" value="MCPsignal"/>
    <property type="match status" value="1"/>
</dbReference>
<evidence type="ECO:0000256" key="2">
    <source>
        <dbReference type="ARBA" id="ARBA00029447"/>
    </source>
</evidence>
<dbReference type="SUPFAM" id="SSF55785">
    <property type="entry name" value="PYP-like sensor domain (PAS domain)"/>
    <property type="match status" value="1"/>
</dbReference>
<protein>
    <submittedName>
        <fullName evidence="8">PAS domain S-box</fullName>
    </submittedName>
</protein>
<dbReference type="PANTHER" id="PTHR32089">
    <property type="entry name" value="METHYL-ACCEPTING CHEMOTAXIS PROTEIN MCPB"/>
    <property type="match status" value="1"/>
</dbReference>
<dbReference type="Gene3D" id="1.10.287.950">
    <property type="entry name" value="Methyl-accepting chemotaxis protein"/>
    <property type="match status" value="1"/>
</dbReference>
<dbReference type="SMART" id="SM00283">
    <property type="entry name" value="MA"/>
    <property type="match status" value="1"/>
</dbReference>
<dbReference type="SUPFAM" id="SSF58104">
    <property type="entry name" value="Methyl-accepting chemotaxis protein (MCP) signaling domain"/>
    <property type="match status" value="1"/>
</dbReference>
<proteinExistence type="inferred from homology"/>
<name>K6HFI9_9BACT</name>
<gene>
    <name evidence="8" type="ORF">B193_0018</name>
</gene>
<dbReference type="InterPro" id="IPR013656">
    <property type="entry name" value="PAS_4"/>
</dbReference>
<evidence type="ECO:0000256" key="3">
    <source>
        <dbReference type="PROSITE-ProRule" id="PRU00284"/>
    </source>
</evidence>
<dbReference type="NCBIfam" id="TIGR00229">
    <property type="entry name" value="sensory_box"/>
    <property type="match status" value="1"/>
</dbReference>
<feature type="transmembrane region" description="Helical" evidence="4">
    <location>
        <begin position="12"/>
        <end position="35"/>
    </location>
</feature>
<dbReference type="GO" id="GO:0007165">
    <property type="term" value="P:signal transduction"/>
    <property type="evidence" value="ECO:0007669"/>
    <property type="project" value="UniProtKB-KW"/>
</dbReference>
<dbReference type="SMART" id="SM00091">
    <property type="entry name" value="PAS"/>
    <property type="match status" value="1"/>
</dbReference>
<organism evidence="8 9">
    <name type="scientific">Solidesulfovibrio magneticus str. Maddingley MBC34</name>
    <dbReference type="NCBI Taxonomy" id="1206767"/>
    <lineage>
        <taxon>Bacteria</taxon>
        <taxon>Pseudomonadati</taxon>
        <taxon>Thermodesulfobacteriota</taxon>
        <taxon>Desulfovibrionia</taxon>
        <taxon>Desulfovibrionales</taxon>
        <taxon>Desulfovibrionaceae</taxon>
        <taxon>Solidesulfovibrio</taxon>
    </lineage>
</organism>
<keyword evidence="1 3" id="KW-0807">Transducer</keyword>
<evidence type="ECO:0000259" key="6">
    <source>
        <dbReference type="PROSITE" id="PS50112"/>
    </source>
</evidence>
<dbReference type="CDD" id="cd00130">
    <property type="entry name" value="PAS"/>
    <property type="match status" value="1"/>
</dbReference>
<keyword evidence="4" id="KW-1133">Transmembrane helix</keyword>
<dbReference type="Gene3D" id="6.10.340.10">
    <property type="match status" value="1"/>
</dbReference>
<dbReference type="EMBL" id="ALAO01000011">
    <property type="protein sequence ID" value="EKO41248.1"/>
    <property type="molecule type" value="Genomic_DNA"/>
</dbReference>
<dbReference type="Proteomes" id="UP000006272">
    <property type="component" value="Unassembled WGS sequence"/>
</dbReference>
<evidence type="ECO:0000259" key="7">
    <source>
        <dbReference type="PROSITE" id="PS50885"/>
    </source>
</evidence>
<dbReference type="PROSITE" id="PS50112">
    <property type="entry name" value="PAS"/>
    <property type="match status" value="1"/>
</dbReference>
<evidence type="ECO:0000313" key="9">
    <source>
        <dbReference type="Proteomes" id="UP000006272"/>
    </source>
</evidence>
<keyword evidence="4" id="KW-0812">Transmembrane</keyword>
<dbReference type="PANTHER" id="PTHR32089:SF112">
    <property type="entry name" value="LYSOZYME-LIKE PROTEIN-RELATED"/>
    <property type="match status" value="1"/>
</dbReference>
<accession>K6HFI9</accession>
<feature type="non-terminal residue" evidence="8">
    <location>
        <position position="539"/>
    </location>
</feature>
<evidence type="ECO:0000313" key="8">
    <source>
        <dbReference type="EMBL" id="EKO41248.1"/>
    </source>
</evidence>
<evidence type="ECO:0000256" key="4">
    <source>
        <dbReference type="SAM" id="Phobius"/>
    </source>
</evidence>
<dbReference type="InterPro" id="IPR035965">
    <property type="entry name" value="PAS-like_dom_sf"/>
</dbReference>
<dbReference type="InterPro" id="IPR003660">
    <property type="entry name" value="HAMP_dom"/>
</dbReference>
<evidence type="ECO:0000259" key="5">
    <source>
        <dbReference type="PROSITE" id="PS50111"/>
    </source>
</evidence>
<sequence length="539" mass="57223">MAIFENWKIGTRLALGFGLVAAMFLVNIAMGLTLLKAVDNNAMRVVNQHLPNALRADQMGDAILRIQQVFTSIANQHKPDSGAEAEIDRLAKEFSGNAAHFLSLFRKEGNTEYQQVMLEIEDGFRKFLDESRGTLTVFHQQGMDKGHEASAKADAIRKTLEEGLDTLRTQQTGLAQSAAAEADGLVDLTRKVMLGSGVLALAVCLLVALSIRKRISLPLRHIARIASRIAEGETSLRVGMAGLDEVGELARALDHLLERIGESLALNRAVLNAVPDPIFMTDGEDVILVANDAATRLAGVSGERLVGRACTQAIKPGVCGTLLRPARQSGQDIGVIECHTASGHAFFQPRAVTVKDEQGKTLGFLEVARDVSEMVLKEREIAKHLECLVRVNGEVDQAASLIAEATDSIASQMEQVSAGATAQSERVSETVISMNQIGSSVGEVADNASKASRLAEDAKGKAREGALVVSNSVEAIGKVQELSGSLKQSLSLLGDQAEAIGRIMGVISDIADQTNLLALNAAIEAARAGEAGRGFAVVA</sequence>
<feature type="domain" description="HAMP" evidence="7">
    <location>
        <begin position="213"/>
        <end position="265"/>
    </location>
</feature>
<evidence type="ECO:0000256" key="1">
    <source>
        <dbReference type="ARBA" id="ARBA00023224"/>
    </source>
</evidence>